<evidence type="ECO:0000313" key="3">
    <source>
        <dbReference type="Proteomes" id="UP000198885"/>
    </source>
</evidence>
<protein>
    <submittedName>
        <fullName evidence="1">Uncharacterized protein</fullName>
    </submittedName>
</protein>
<gene>
    <name evidence="1" type="ORF">SAMN04490244_102440</name>
    <name evidence="2" type="ORF">SAMN04490244_1112</name>
</gene>
<evidence type="ECO:0000313" key="1">
    <source>
        <dbReference type="EMBL" id="SER75730.1"/>
    </source>
</evidence>
<dbReference type="EMBL" id="FOGU01000011">
    <property type="protein sequence ID" value="SES33532.1"/>
    <property type="molecule type" value="Genomic_DNA"/>
</dbReference>
<accession>A0A1H9RSC4</accession>
<dbReference type="RefSeq" id="WP_092689417.1">
    <property type="nucleotide sequence ID" value="NZ_FOGU01000002.1"/>
</dbReference>
<dbReference type="OrthoDB" id="7307426at2"/>
<name>A0A1H9RSC4_9RHOB</name>
<organism evidence="1 3">
    <name type="scientific">Tranquillimonas rosea</name>
    <dbReference type="NCBI Taxonomy" id="641238"/>
    <lineage>
        <taxon>Bacteria</taxon>
        <taxon>Pseudomonadati</taxon>
        <taxon>Pseudomonadota</taxon>
        <taxon>Alphaproteobacteria</taxon>
        <taxon>Rhodobacterales</taxon>
        <taxon>Roseobacteraceae</taxon>
        <taxon>Tranquillimonas</taxon>
    </lineage>
</organism>
<dbReference type="AlphaFoldDB" id="A0A1H9RSC4"/>
<keyword evidence="3" id="KW-1185">Reference proteome</keyword>
<sequence>MAEGESLPRFHLSSLDPGTGKTLLVKHFIKTLLSSSNHEEVAVLVCVSRLEEVDRMWVALEACQDEVAIWTGDEEVNAKSSTPVSEARVLLTTQQKLEAVCQGNSFKATTAFHYLGRPREVRIWDESFLPGTEGLLSSDDLGGLLGYFRRSAPELCSALENLQDELKLAAHGDILDVPSLEEMGGQVGIAEVQRVGNAETTSLVDKKRLERLCHAVGDSLPVHRNNLGEIKLLDYRDTLPDDLAPMMILDASGRCRETYALMESERQSLVRLPSAVKDYSNLKISLWAKGSSKASHWRDKEEVLIQGIAEAVMTRPDEEWLIFHHKELTYLRDRLEAYLPDGLSDQLNFLTWGHHHGTNAFAHVPNVILASLLFLPPEVYETRARLCAGTSTTETVCEKTCLSMESGELQNDVLQALCRASVRGMQAEGTCPPCRAWIIAAKATGLEDRLPELFPGCRVEPWRPTKATKLSGSIRKALDVIDRWTHEGGGDEIVFAEVAEAIGMSLKDFNKRVAKDPRFKRELAKRDFDEVMVSRQTIKGRRQAKGITQASPASPFIPDPEATFIV</sequence>
<reference evidence="1 3" key="1">
    <citation type="submission" date="2016-10" db="EMBL/GenBank/DDBJ databases">
        <authorList>
            <person name="de Groot N.N."/>
        </authorList>
    </citation>
    <scope>NUCLEOTIDE SEQUENCE [LARGE SCALE GENOMIC DNA]</scope>
    <source>
        <strain evidence="1 3">DSM 23042</strain>
    </source>
</reference>
<dbReference type="Proteomes" id="UP000198885">
    <property type="component" value="Unassembled WGS sequence"/>
</dbReference>
<evidence type="ECO:0000313" key="2">
    <source>
        <dbReference type="EMBL" id="SES33532.1"/>
    </source>
</evidence>
<proteinExistence type="predicted"/>
<dbReference type="EMBL" id="FOGU01000002">
    <property type="protein sequence ID" value="SER75730.1"/>
    <property type="molecule type" value="Genomic_DNA"/>
</dbReference>